<dbReference type="EMBL" id="CZBE01000020">
    <property type="protein sequence ID" value="CUP99070.1"/>
    <property type="molecule type" value="Genomic_DNA"/>
</dbReference>
<accession>A0A174SVB6</accession>
<evidence type="ECO:0000313" key="4">
    <source>
        <dbReference type="EMBL" id="CUP99070.1"/>
    </source>
</evidence>
<gene>
    <name evidence="4" type="primary">kstR2</name>
    <name evidence="4" type="ORF">ERS852551_02665</name>
</gene>
<dbReference type="GO" id="GO:0003677">
    <property type="term" value="F:DNA binding"/>
    <property type="evidence" value="ECO:0007669"/>
    <property type="project" value="UniProtKB-UniRule"/>
</dbReference>
<dbReference type="InterPro" id="IPR001647">
    <property type="entry name" value="HTH_TetR"/>
</dbReference>
<dbReference type="InterPro" id="IPR050624">
    <property type="entry name" value="HTH-type_Tx_Regulator"/>
</dbReference>
<feature type="domain" description="HTH tetR-type" evidence="3">
    <location>
        <begin position="8"/>
        <end position="69"/>
    </location>
</feature>
<evidence type="ECO:0000259" key="3">
    <source>
        <dbReference type="PROSITE" id="PS50977"/>
    </source>
</evidence>
<dbReference type="Pfam" id="PF00440">
    <property type="entry name" value="TetR_N"/>
    <property type="match status" value="1"/>
</dbReference>
<dbReference type="RefSeq" id="WP_055245690.1">
    <property type="nucleotide sequence ID" value="NZ_CABIWA010000036.1"/>
</dbReference>
<organism evidence="4 5">
    <name type="scientific">Anaerotruncus colihominis</name>
    <dbReference type="NCBI Taxonomy" id="169435"/>
    <lineage>
        <taxon>Bacteria</taxon>
        <taxon>Bacillati</taxon>
        <taxon>Bacillota</taxon>
        <taxon>Clostridia</taxon>
        <taxon>Eubacteriales</taxon>
        <taxon>Oscillospiraceae</taxon>
        <taxon>Anaerotruncus</taxon>
    </lineage>
</organism>
<keyword evidence="1 2" id="KW-0238">DNA-binding</keyword>
<dbReference type="InterPro" id="IPR009057">
    <property type="entry name" value="Homeodomain-like_sf"/>
</dbReference>
<dbReference type="PANTHER" id="PTHR43479:SF11">
    <property type="entry name" value="ACREF_ENVCD OPERON REPRESSOR-RELATED"/>
    <property type="match status" value="1"/>
</dbReference>
<dbReference type="Proteomes" id="UP000095765">
    <property type="component" value="Unassembled WGS sequence"/>
</dbReference>
<sequence length="215" mass="24765">MARNKYPEVTVEKILEVSQRLFMEKGYDNTTIQDIVNELGGLTKGAIYHHFKSKEEIINALGEKLFFDNNPFVTVQEQKHLNGLEKMREVIKLNHIDIDRTELGKQCIPLLKNPRLLAELADTNRKLIAPLWLQLIEEGIEDGSIQTEYAKELSELLPLLTNFWLIPSVYPATPEELLSKFAFIKYLLDSMKLPIIDDEIFGIVRGYLEHLNIGE</sequence>
<dbReference type="AlphaFoldDB" id="A0A174SVB6"/>
<feature type="DNA-binding region" description="H-T-H motif" evidence="2">
    <location>
        <begin position="32"/>
        <end position="51"/>
    </location>
</feature>
<name>A0A174SVB6_9FIRM</name>
<dbReference type="Gene3D" id="1.10.357.10">
    <property type="entry name" value="Tetracycline Repressor, domain 2"/>
    <property type="match status" value="1"/>
</dbReference>
<proteinExistence type="predicted"/>
<reference evidence="4 5" key="1">
    <citation type="submission" date="2015-09" db="EMBL/GenBank/DDBJ databases">
        <authorList>
            <consortium name="Pathogen Informatics"/>
        </authorList>
    </citation>
    <scope>NUCLEOTIDE SEQUENCE [LARGE SCALE GENOMIC DNA]</scope>
    <source>
        <strain evidence="4 5">2789STDY5834939</strain>
    </source>
</reference>
<dbReference type="PROSITE" id="PS50977">
    <property type="entry name" value="HTH_TETR_2"/>
    <property type="match status" value="1"/>
</dbReference>
<protein>
    <submittedName>
        <fullName evidence="4">HTH-type transcriptional repressor KstR2</fullName>
    </submittedName>
</protein>
<evidence type="ECO:0000256" key="2">
    <source>
        <dbReference type="PROSITE-ProRule" id="PRU00335"/>
    </source>
</evidence>
<dbReference type="SUPFAM" id="SSF46689">
    <property type="entry name" value="Homeodomain-like"/>
    <property type="match status" value="1"/>
</dbReference>
<evidence type="ECO:0000313" key="5">
    <source>
        <dbReference type="Proteomes" id="UP000095765"/>
    </source>
</evidence>
<dbReference type="OrthoDB" id="9814200at2"/>
<dbReference type="PANTHER" id="PTHR43479">
    <property type="entry name" value="ACREF/ENVCD OPERON REPRESSOR-RELATED"/>
    <property type="match status" value="1"/>
</dbReference>
<evidence type="ECO:0000256" key="1">
    <source>
        <dbReference type="ARBA" id="ARBA00023125"/>
    </source>
</evidence>